<dbReference type="GeneID" id="92096711"/>
<dbReference type="Proteomes" id="UP001480595">
    <property type="component" value="Unassembled WGS sequence"/>
</dbReference>
<organism evidence="2 3">
    <name type="scientific">Apiospora phragmitis</name>
    <dbReference type="NCBI Taxonomy" id="2905665"/>
    <lineage>
        <taxon>Eukaryota</taxon>
        <taxon>Fungi</taxon>
        <taxon>Dikarya</taxon>
        <taxon>Ascomycota</taxon>
        <taxon>Pezizomycotina</taxon>
        <taxon>Sordariomycetes</taxon>
        <taxon>Xylariomycetidae</taxon>
        <taxon>Amphisphaeriales</taxon>
        <taxon>Apiosporaceae</taxon>
        <taxon>Apiospora</taxon>
    </lineage>
</organism>
<feature type="region of interest" description="Disordered" evidence="1">
    <location>
        <begin position="40"/>
        <end position="118"/>
    </location>
</feature>
<protein>
    <submittedName>
        <fullName evidence="2">Uncharacterized protein</fullName>
    </submittedName>
</protein>
<evidence type="ECO:0000313" key="3">
    <source>
        <dbReference type="Proteomes" id="UP001480595"/>
    </source>
</evidence>
<accession>A0ABR1TXV4</accession>
<feature type="compositionally biased region" description="Low complexity" evidence="1">
    <location>
        <begin position="79"/>
        <end position="103"/>
    </location>
</feature>
<evidence type="ECO:0000256" key="1">
    <source>
        <dbReference type="SAM" id="MobiDB-lite"/>
    </source>
</evidence>
<dbReference type="RefSeq" id="XP_066712758.1">
    <property type="nucleotide sequence ID" value="XM_066863648.1"/>
</dbReference>
<reference evidence="2 3" key="1">
    <citation type="submission" date="2023-01" db="EMBL/GenBank/DDBJ databases">
        <title>Analysis of 21 Apiospora genomes using comparative genomics revels a genus with tremendous synthesis potential of carbohydrate active enzymes and secondary metabolites.</title>
        <authorList>
            <person name="Sorensen T."/>
        </authorList>
    </citation>
    <scope>NUCLEOTIDE SEQUENCE [LARGE SCALE GENOMIC DNA]</scope>
    <source>
        <strain evidence="2 3">CBS 135458</strain>
    </source>
</reference>
<gene>
    <name evidence="2" type="ORF">PG994_012239</name>
</gene>
<dbReference type="EMBL" id="JAQQWL010000011">
    <property type="protein sequence ID" value="KAK8050509.1"/>
    <property type="molecule type" value="Genomic_DNA"/>
</dbReference>
<evidence type="ECO:0000313" key="2">
    <source>
        <dbReference type="EMBL" id="KAK8050509.1"/>
    </source>
</evidence>
<feature type="compositionally biased region" description="Polar residues" evidence="1">
    <location>
        <begin position="40"/>
        <end position="52"/>
    </location>
</feature>
<name>A0ABR1TXV4_9PEZI</name>
<keyword evidence="3" id="KW-1185">Reference proteome</keyword>
<comment type="caution">
    <text evidence="2">The sequence shown here is derived from an EMBL/GenBank/DDBJ whole genome shotgun (WGS) entry which is preliminary data.</text>
</comment>
<proteinExistence type="predicted"/>
<sequence length="118" mass="12859">MRQSKRGPPWPPFGSKQLSGAFTSAVPTFFPKFTPYVTSSLMTSSPANSDLPFTNYEPPSATQPSVPYRKKKRTAASNSSSSIPSIPLPIPILTGLPNRGPNKPNKPRKEEEAAEEEQ</sequence>